<dbReference type="GO" id="GO:0003700">
    <property type="term" value="F:DNA-binding transcription factor activity"/>
    <property type="evidence" value="ECO:0007669"/>
    <property type="project" value="InterPro"/>
</dbReference>
<dbReference type="PROSITE" id="PS51369">
    <property type="entry name" value="TCP"/>
    <property type="match status" value="1"/>
</dbReference>
<evidence type="ECO:0000313" key="9">
    <source>
        <dbReference type="Proteomes" id="UP001443914"/>
    </source>
</evidence>
<comment type="caution">
    <text evidence="8">The sequence shown here is derived from an EMBL/GenBank/DDBJ whole genome shotgun (WGS) entry which is preliminary data.</text>
</comment>
<dbReference type="Proteomes" id="UP001443914">
    <property type="component" value="Unassembled WGS sequence"/>
</dbReference>
<feature type="domain" description="TCP" evidence="7">
    <location>
        <begin position="26"/>
        <end position="84"/>
    </location>
</feature>
<dbReference type="InterPro" id="IPR005333">
    <property type="entry name" value="Transcription_factor_TCP"/>
</dbReference>
<reference evidence="8 9" key="1">
    <citation type="submission" date="2024-03" db="EMBL/GenBank/DDBJ databases">
        <title>WGS assembly of Saponaria officinalis var. Norfolk2.</title>
        <authorList>
            <person name="Jenkins J."/>
            <person name="Shu S."/>
            <person name="Grimwood J."/>
            <person name="Barry K."/>
            <person name="Goodstein D."/>
            <person name="Schmutz J."/>
            <person name="Leebens-Mack J."/>
            <person name="Osbourn A."/>
        </authorList>
    </citation>
    <scope>NUCLEOTIDE SEQUENCE [LARGE SCALE GENOMIC DNA]</scope>
    <source>
        <strain evidence="9">cv. Norfolk2</strain>
        <strain evidence="8">JIC</strain>
        <tissue evidence="8">Leaf</tissue>
    </source>
</reference>
<evidence type="ECO:0000256" key="5">
    <source>
        <dbReference type="ARBA" id="ARBA00023242"/>
    </source>
</evidence>
<dbReference type="PANTHER" id="PTHR31072">
    <property type="entry name" value="TRANSCRIPTION FACTOR TCP4-RELATED"/>
    <property type="match status" value="1"/>
</dbReference>
<accession>A0AAW1HLU3</accession>
<feature type="compositionally biased region" description="Low complexity" evidence="6">
    <location>
        <begin position="164"/>
        <end position="187"/>
    </location>
</feature>
<dbReference type="PANTHER" id="PTHR31072:SF240">
    <property type="entry name" value="TRANSCRIPTION FACTOR TCP10"/>
    <property type="match status" value="1"/>
</dbReference>
<dbReference type="EMBL" id="JBDFQZ010000011">
    <property type="protein sequence ID" value="KAK9676990.1"/>
    <property type="molecule type" value="Genomic_DNA"/>
</dbReference>
<evidence type="ECO:0000256" key="4">
    <source>
        <dbReference type="ARBA" id="ARBA00023163"/>
    </source>
</evidence>
<evidence type="ECO:0000256" key="3">
    <source>
        <dbReference type="ARBA" id="ARBA00023125"/>
    </source>
</evidence>
<protein>
    <recommendedName>
        <fullName evidence="7">TCP domain-containing protein</fullName>
    </recommendedName>
</protein>
<keyword evidence="3" id="KW-0238">DNA-binding</keyword>
<dbReference type="InterPro" id="IPR017887">
    <property type="entry name" value="TF_TCP_subgr"/>
</dbReference>
<feature type="compositionally biased region" description="Low complexity" evidence="6">
    <location>
        <begin position="360"/>
        <end position="379"/>
    </location>
</feature>
<keyword evidence="5" id="KW-0539">Nucleus</keyword>
<organism evidence="8 9">
    <name type="scientific">Saponaria officinalis</name>
    <name type="common">Common soapwort</name>
    <name type="synonym">Lychnis saponaria</name>
    <dbReference type="NCBI Taxonomy" id="3572"/>
    <lineage>
        <taxon>Eukaryota</taxon>
        <taxon>Viridiplantae</taxon>
        <taxon>Streptophyta</taxon>
        <taxon>Embryophyta</taxon>
        <taxon>Tracheophyta</taxon>
        <taxon>Spermatophyta</taxon>
        <taxon>Magnoliopsida</taxon>
        <taxon>eudicotyledons</taxon>
        <taxon>Gunneridae</taxon>
        <taxon>Pentapetalae</taxon>
        <taxon>Caryophyllales</taxon>
        <taxon>Caryophyllaceae</taxon>
        <taxon>Caryophylleae</taxon>
        <taxon>Saponaria</taxon>
    </lineage>
</organism>
<evidence type="ECO:0000256" key="2">
    <source>
        <dbReference type="ARBA" id="ARBA00023015"/>
    </source>
</evidence>
<keyword evidence="2" id="KW-0805">Transcription regulation</keyword>
<evidence type="ECO:0000313" key="8">
    <source>
        <dbReference type="EMBL" id="KAK9676990.1"/>
    </source>
</evidence>
<sequence>MGLKNTGGGGEIVPVQGGHIIRATGRKDRHSKVFTAKGPRDRRVRLAAHTAIQFYDVQDRLGYDRPSKAVDWLINKAKASIDKLAELPPWDPMASHHQLHQKDVDVNVNDNDNNNNDNNLGGSNRISLGCGGGENVLGSSQFYVPHCVDSHSLGDSMKSFFPTNNNSGENTQNNNNSNSNNNSSINFQNYPHELISRGTGQNHQDLCLSLHTSLHDPGVGGSAQQAHPGHDHGLFHAGFDGGWAQQQDIGRFTRLMGWAGDGGGGEGNRGGLLYNNPPPLLSTQALLLSQQGPTQANNYDHSNQRGTLQSNYSPFARGFEDNQHHINNHNHQSMSSIGHGSDSFMGFYIPSQIHGDLHGSTSMSNRASSSSLSPDSTPN</sequence>
<proteinExistence type="predicted"/>
<name>A0AAW1HLU3_SAPOF</name>
<keyword evidence="4" id="KW-0804">Transcription</keyword>
<evidence type="ECO:0000259" key="7">
    <source>
        <dbReference type="PROSITE" id="PS51369"/>
    </source>
</evidence>
<comment type="subcellular location">
    <subcellularLocation>
        <location evidence="1">Nucleus</location>
    </subcellularLocation>
</comment>
<dbReference type="GO" id="GO:0005634">
    <property type="term" value="C:nucleus"/>
    <property type="evidence" value="ECO:0007669"/>
    <property type="project" value="UniProtKB-SubCell"/>
</dbReference>
<dbReference type="Pfam" id="PF03634">
    <property type="entry name" value="TCP"/>
    <property type="match status" value="1"/>
</dbReference>
<dbReference type="GO" id="GO:2000032">
    <property type="term" value="P:regulation of secondary shoot formation"/>
    <property type="evidence" value="ECO:0007669"/>
    <property type="project" value="TreeGrafter"/>
</dbReference>
<keyword evidence="9" id="KW-1185">Reference proteome</keyword>
<dbReference type="GO" id="GO:0043565">
    <property type="term" value="F:sequence-specific DNA binding"/>
    <property type="evidence" value="ECO:0007669"/>
    <property type="project" value="TreeGrafter"/>
</dbReference>
<feature type="region of interest" description="Disordered" evidence="6">
    <location>
        <begin position="159"/>
        <end position="187"/>
    </location>
</feature>
<evidence type="ECO:0000256" key="6">
    <source>
        <dbReference type="SAM" id="MobiDB-lite"/>
    </source>
</evidence>
<evidence type="ECO:0000256" key="1">
    <source>
        <dbReference type="ARBA" id="ARBA00004123"/>
    </source>
</evidence>
<gene>
    <name evidence="8" type="ORF">RND81_11G114400</name>
</gene>
<feature type="region of interest" description="Disordered" evidence="6">
    <location>
        <begin position="358"/>
        <end position="379"/>
    </location>
</feature>
<dbReference type="AlphaFoldDB" id="A0AAW1HLU3"/>
<dbReference type="EMBL" id="JBDFQZ010000011">
    <property type="protein sequence ID" value="KAK9676989.1"/>
    <property type="molecule type" value="Genomic_DNA"/>
</dbReference>